<feature type="compositionally biased region" description="Basic and acidic residues" evidence="1">
    <location>
        <begin position="218"/>
        <end position="228"/>
    </location>
</feature>
<dbReference type="Gene3D" id="3.90.190.10">
    <property type="entry name" value="Protein tyrosine phosphatase superfamily"/>
    <property type="match status" value="1"/>
</dbReference>
<protein>
    <submittedName>
        <fullName evidence="4">Uncharacterized protein</fullName>
    </submittedName>
</protein>
<dbReference type="InterPro" id="IPR016130">
    <property type="entry name" value="Tyr_Pase_AS"/>
</dbReference>
<evidence type="ECO:0000259" key="2">
    <source>
        <dbReference type="PROSITE" id="PS50055"/>
    </source>
</evidence>
<feature type="compositionally biased region" description="Polar residues" evidence="1">
    <location>
        <begin position="19"/>
        <end position="36"/>
    </location>
</feature>
<feature type="compositionally biased region" description="Basic and acidic residues" evidence="1">
    <location>
        <begin position="165"/>
        <end position="201"/>
    </location>
</feature>
<feature type="region of interest" description="Disordered" evidence="1">
    <location>
        <begin position="125"/>
        <end position="228"/>
    </location>
</feature>
<dbReference type="Proteomes" id="UP001176961">
    <property type="component" value="Unassembled WGS sequence"/>
</dbReference>
<feature type="domain" description="Tyrosine-protein phosphatase" evidence="2">
    <location>
        <begin position="252"/>
        <end position="501"/>
    </location>
</feature>
<dbReference type="CDD" id="cd00047">
    <property type="entry name" value="PTPc"/>
    <property type="match status" value="1"/>
</dbReference>
<accession>A0AA36DUX2</accession>
<feature type="compositionally biased region" description="Low complexity" evidence="1">
    <location>
        <begin position="204"/>
        <end position="214"/>
    </location>
</feature>
<dbReference type="PROSITE" id="PS50055">
    <property type="entry name" value="TYR_PHOSPHATASE_PTP"/>
    <property type="match status" value="1"/>
</dbReference>
<dbReference type="PANTHER" id="PTHR46163">
    <property type="entry name" value="TYROSINE-PROTEIN PHOSPHATASE-RELATED"/>
    <property type="match status" value="1"/>
</dbReference>
<comment type="caution">
    <text evidence="4">The sequence shown here is derived from an EMBL/GenBank/DDBJ whole genome shotgun (WGS) entry which is preliminary data.</text>
</comment>
<gene>
    <name evidence="4" type="ORF">CYNAS_LOCUS4472</name>
</gene>
<dbReference type="InterPro" id="IPR052782">
    <property type="entry name" value="Oocyte-zygote_transition_reg"/>
</dbReference>
<evidence type="ECO:0000259" key="3">
    <source>
        <dbReference type="PROSITE" id="PS50056"/>
    </source>
</evidence>
<dbReference type="Pfam" id="PF00102">
    <property type="entry name" value="Y_phosphatase"/>
    <property type="match status" value="1"/>
</dbReference>
<feature type="region of interest" description="Disordered" evidence="1">
    <location>
        <begin position="1"/>
        <end position="79"/>
    </location>
</feature>
<dbReference type="PROSITE" id="PS00383">
    <property type="entry name" value="TYR_PHOSPHATASE_1"/>
    <property type="match status" value="1"/>
</dbReference>
<feature type="compositionally biased region" description="Basic and acidic residues" evidence="1">
    <location>
        <begin position="69"/>
        <end position="79"/>
    </location>
</feature>
<feature type="compositionally biased region" description="Polar residues" evidence="1">
    <location>
        <begin position="45"/>
        <end position="68"/>
    </location>
</feature>
<proteinExistence type="predicted"/>
<evidence type="ECO:0000313" key="5">
    <source>
        <dbReference type="Proteomes" id="UP001176961"/>
    </source>
</evidence>
<dbReference type="InterPro" id="IPR029021">
    <property type="entry name" value="Prot-tyrosine_phosphatase-like"/>
</dbReference>
<dbReference type="EMBL" id="CATQJL010000112">
    <property type="protein sequence ID" value="CAJ0592489.1"/>
    <property type="molecule type" value="Genomic_DNA"/>
</dbReference>
<dbReference type="SMART" id="SM00404">
    <property type="entry name" value="PTPc_motif"/>
    <property type="match status" value="1"/>
</dbReference>
<evidence type="ECO:0000313" key="4">
    <source>
        <dbReference type="EMBL" id="CAJ0592489.1"/>
    </source>
</evidence>
<dbReference type="PROSITE" id="PS50056">
    <property type="entry name" value="TYR_PHOSPHATASE_2"/>
    <property type="match status" value="1"/>
</dbReference>
<dbReference type="InterPro" id="IPR000242">
    <property type="entry name" value="PTP_cat"/>
</dbReference>
<dbReference type="PANTHER" id="PTHR46163:SF5">
    <property type="entry name" value="TYROSINE-PROTEIN PHOSPHATASE"/>
    <property type="match status" value="1"/>
</dbReference>
<dbReference type="AlphaFoldDB" id="A0AA36DUX2"/>
<name>A0AA36DUX2_CYLNA</name>
<feature type="domain" description="Tyrosine specific protein phosphatases" evidence="3">
    <location>
        <begin position="423"/>
        <end position="492"/>
    </location>
</feature>
<keyword evidence="5" id="KW-1185">Reference proteome</keyword>
<dbReference type="PRINTS" id="PR00700">
    <property type="entry name" value="PRTYPHPHTASE"/>
</dbReference>
<dbReference type="InterPro" id="IPR003595">
    <property type="entry name" value="Tyr_Pase_cat"/>
</dbReference>
<dbReference type="SUPFAM" id="SSF52799">
    <property type="entry name" value="(Phosphotyrosine protein) phosphatases II"/>
    <property type="match status" value="1"/>
</dbReference>
<sequence length="526" mass="59689">MSYGARGSRPDKAKKRSLRVTNRTTAAQKMNVSRSPPSERVASVSLVTKSGSPAAQREYNLSSGSELQMSRRSESCIDQKENRWGKQTVTSVSPKYAVKETTYQRAQIQGSSILPIVVSRIAPPSVQRDEVGSPIGPNQMRGGTTWKTEKIAKPSLQPSAAATVKDVEARAPSDFSPTEREKRQKRDQYDRESDKTEEASLHDSSASCKKSASSLQQEDSKSDSVDTQRMDAIVQRMREFAWMCEQLSIQQLRNQFEALPSPDWQDCKAFMATENVKKNRYSNIPCIDSSRIQLHTLRSDASYGGYIHANRVDYPTLRNKYIITQGPLPSTVSAFWEMIWQENVLHVVMLCQNIEDGKRKCAQYFSNKPNSVTIYAHFTVSLKEQKWEDQFIVSTIELEFMEESRTITHYQWKEWNDYKAPRDNIITLLQKVRGKSTVVVHCSAGVGRSGTFVAIEMCLQDLANGRMINVQQAVISLRRCRALAVQTFPQYLSIFRAILRIGEKHGAITQQDIQHFCRLYDEQLDG</sequence>
<organism evidence="4 5">
    <name type="scientific">Cylicocyclus nassatus</name>
    <name type="common">Nematode worm</name>
    <dbReference type="NCBI Taxonomy" id="53992"/>
    <lineage>
        <taxon>Eukaryota</taxon>
        <taxon>Metazoa</taxon>
        <taxon>Ecdysozoa</taxon>
        <taxon>Nematoda</taxon>
        <taxon>Chromadorea</taxon>
        <taxon>Rhabditida</taxon>
        <taxon>Rhabditina</taxon>
        <taxon>Rhabditomorpha</taxon>
        <taxon>Strongyloidea</taxon>
        <taxon>Strongylidae</taxon>
        <taxon>Cylicocyclus</taxon>
    </lineage>
</organism>
<reference evidence="4" key="1">
    <citation type="submission" date="2023-07" db="EMBL/GenBank/DDBJ databases">
        <authorList>
            <consortium name="CYATHOMIX"/>
        </authorList>
    </citation>
    <scope>NUCLEOTIDE SEQUENCE</scope>
    <source>
        <strain evidence="4">N/A</strain>
    </source>
</reference>
<dbReference type="GO" id="GO:0004725">
    <property type="term" value="F:protein tyrosine phosphatase activity"/>
    <property type="evidence" value="ECO:0007669"/>
    <property type="project" value="InterPro"/>
</dbReference>
<dbReference type="SMART" id="SM00194">
    <property type="entry name" value="PTPc"/>
    <property type="match status" value="1"/>
</dbReference>
<evidence type="ECO:0000256" key="1">
    <source>
        <dbReference type="SAM" id="MobiDB-lite"/>
    </source>
</evidence>
<dbReference type="InterPro" id="IPR000387">
    <property type="entry name" value="Tyr_Pase_dom"/>
</dbReference>